<dbReference type="InterPro" id="IPR005467">
    <property type="entry name" value="His_kinase_dom"/>
</dbReference>
<feature type="domain" description="Histidine kinase" evidence="14">
    <location>
        <begin position="658"/>
        <end position="876"/>
    </location>
</feature>
<evidence type="ECO:0000256" key="10">
    <source>
        <dbReference type="ARBA" id="ARBA00022989"/>
    </source>
</evidence>
<dbReference type="SUPFAM" id="SSF55874">
    <property type="entry name" value="ATPase domain of HSP90 chaperone/DNA topoisomerase II/histidine kinase"/>
    <property type="match status" value="1"/>
</dbReference>
<dbReference type="AlphaFoldDB" id="A0A3B7LWS6"/>
<dbReference type="InterPro" id="IPR003661">
    <property type="entry name" value="HisK_dim/P_dom"/>
</dbReference>
<dbReference type="EMBL" id="CP032134">
    <property type="protein sequence ID" value="AXY56424.1"/>
    <property type="molecule type" value="Genomic_DNA"/>
</dbReference>
<evidence type="ECO:0000256" key="5">
    <source>
        <dbReference type="ARBA" id="ARBA00022679"/>
    </source>
</evidence>
<evidence type="ECO:0000256" key="8">
    <source>
        <dbReference type="ARBA" id="ARBA00022777"/>
    </source>
</evidence>
<protein>
    <recommendedName>
        <fullName evidence="3">histidine kinase</fullName>
        <ecNumber evidence="3">2.7.13.3</ecNumber>
    </recommendedName>
</protein>
<keyword evidence="5" id="KW-0808">Transferase</keyword>
<dbReference type="EC" id="2.7.13.3" evidence="3"/>
<feature type="transmembrane region" description="Helical" evidence="13">
    <location>
        <begin position="386"/>
        <end position="406"/>
    </location>
</feature>
<dbReference type="Gene3D" id="1.10.287.130">
    <property type="match status" value="1"/>
</dbReference>
<evidence type="ECO:0000313" key="15">
    <source>
        <dbReference type="EMBL" id="AXY56424.1"/>
    </source>
</evidence>
<keyword evidence="10 13" id="KW-1133">Transmembrane helix</keyword>
<dbReference type="SUPFAM" id="SSF47384">
    <property type="entry name" value="Homodimeric domain of signal transducing histidine kinase"/>
    <property type="match status" value="1"/>
</dbReference>
<comment type="subcellular location">
    <subcellularLocation>
        <location evidence="2">Membrane</location>
        <topology evidence="2">Multi-pass membrane protein</topology>
    </subcellularLocation>
</comment>
<dbReference type="KEGG" id="achi:CDG60_07465"/>
<gene>
    <name evidence="15" type="ORF">CDG60_07465</name>
</gene>
<dbReference type="SMART" id="SM00388">
    <property type="entry name" value="HisKA"/>
    <property type="match status" value="1"/>
</dbReference>
<organism evidence="15 16">
    <name type="scientific">Acinetobacter chinensis</name>
    <dbReference type="NCBI Taxonomy" id="2004650"/>
    <lineage>
        <taxon>Bacteria</taxon>
        <taxon>Pseudomonadati</taxon>
        <taxon>Pseudomonadota</taxon>
        <taxon>Gammaproteobacteria</taxon>
        <taxon>Moraxellales</taxon>
        <taxon>Moraxellaceae</taxon>
        <taxon>Acinetobacter</taxon>
    </lineage>
</organism>
<dbReference type="InterPro" id="IPR038318">
    <property type="entry name" value="KdpD_sf"/>
</dbReference>
<keyword evidence="4" id="KW-0597">Phosphoprotein</keyword>
<dbReference type="InterPro" id="IPR029016">
    <property type="entry name" value="GAF-like_dom_sf"/>
</dbReference>
<dbReference type="PRINTS" id="PR00344">
    <property type="entry name" value="BCTRLSENSOR"/>
</dbReference>
<dbReference type="PANTHER" id="PTHR45569:SF1">
    <property type="entry name" value="SENSOR PROTEIN KDPD"/>
    <property type="match status" value="1"/>
</dbReference>
<dbReference type="InterPro" id="IPR027417">
    <property type="entry name" value="P-loop_NTPase"/>
</dbReference>
<evidence type="ECO:0000256" key="3">
    <source>
        <dbReference type="ARBA" id="ARBA00012438"/>
    </source>
</evidence>
<proteinExistence type="predicted"/>
<evidence type="ECO:0000256" key="2">
    <source>
        <dbReference type="ARBA" id="ARBA00004141"/>
    </source>
</evidence>
<dbReference type="Pfam" id="PF00512">
    <property type="entry name" value="HisKA"/>
    <property type="match status" value="1"/>
</dbReference>
<dbReference type="InterPro" id="IPR052023">
    <property type="entry name" value="Histidine_kinase_KdpD"/>
</dbReference>
<dbReference type="FunFam" id="3.40.50.300:FF:000483">
    <property type="entry name" value="Sensor histidine kinase KdpD"/>
    <property type="match status" value="1"/>
</dbReference>
<dbReference type="PANTHER" id="PTHR45569">
    <property type="entry name" value="SENSOR PROTEIN KDPD"/>
    <property type="match status" value="1"/>
</dbReference>
<evidence type="ECO:0000256" key="6">
    <source>
        <dbReference type="ARBA" id="ARBA00022692"/>
    </source>
</evidence>
<dbReference type="Pfam" id="PF13493">
    <property type="entry name" value="DUF4118"/>
    <property type="match status" value="1"/>
</dbReference>
<dbReference type="Gene3D" id="3.40.50.300">
    <property type="entry name" value="P-loop containing nucleotide triphosphate hydrolases"/>
    <property type="match status" value="1"/>
</dbReference>
<sequence length="878" mass="97858">MTEHRNIKADTLLQHVQRYQSGRLTVFLGAAPGVGKTYAMLMRARDLHHQGQDIVIGYVEAHGRTETESLRDGLSEIPLKQISYRGHSLVEMDIDAVLKRKPAIVLVDEFAHQNVSGSRHSKRWQDVSELLDAGIDVFTTMNIQHLESLNDVVYQITGVRVKETVPDRVLERIRDIRLIDLPVNELLERLNQGKVYVPEQTAQALQGFFNISNLTALRELAIQTVAGYVDVDVRENFMVQGQMPVPLNNHVLILLEETVQPEAMVRAGCRLAEKRAAQWTVVAFAADKRNGSAHVKAVDDAFNLARQMGGMTETLYGQEKARILNDFAVTKGIATLMLPQQKTTVLNHLNPSIAQQLMKKQPSYELSIVPVRQKDRSADKQHLKGSFLNVKESLLVVLTTCVSIAIAWVGEYFLGIEELSVIFITAVVFVASKTRMLAAVSSALLFFLAYNFFFISPEFTLQISAHQGVVTVIAFLAAALIASRLASRLREQVVALKTANSHNSIMQDLGQKLSMAVNLEQVIQHGQQSLEQHLHAQIWISLSDSTETGSDLSLLTEKEKISAEWTRKNHQPSGRFTQTLMENEWMFLPLLTSRESLGVAGIKYPAAVTALNSEQKHLMESMVDYIAQAVYRTQLTKELEIANVNSETEKLRSALLSSVSHDLRSPLASMIGSADTLMHYRQNMNDEDQNSLLQAIHIEGERLDRYIQNLLDMTRLGHEGLSLKRDWIGADELVGSAVRRLKRYMPETLVSVTLPAEPVSLFVHAALIEQAVFNVLENAAKFSPQGVPVEVEVLQLNQEQIQIVISDQGEGIPEDERNRIFDMFYTMQRGDRGQYGTGLGLTIVKAIVGAHMGQISAESAQNSKGTCIRMTLPISHGA</sequence>
<keyword evidence="9" id="KW-0067">ATP-binding</keyword>
<dbReference type="CDD" id="cd00082">
    <property type="entry name" value="HisKA"/>
    <property type="match status" value="1"/>
</dbReference>
<feature type="transmembrane region" description="Helical" evidence="13">
    <location>
        <begin position="437"/>
        <end position="455"/>
    </location>
</feature>
<feature type="transmembrane region" description="Helical" evidence="13">
    <location>
        <begin position="461"/>
        <end position="482"/>
    </location>
</feature>
<dbReference type="SMART" id="SM00387">
    <property type="entry name" value="HATPase_c"/>
    <property type="match status" value="1"/>
</dbReference>
<evidence type="ECO:0000256" key="1">
    <source>
        <dbReference type="ARBA" id="ARBA00000085"/>
    </source>
</evidence>
<dbReference type="Gene3D" id="3.30.450.40">
    <property type="match status" value="1"/>
</dbReference>
<keyword evidence="11" id="KW-0902">Two-component regulatory system</keyword>
<dbReference type="GO" id="GO:0005886">
    <property type="term" value="C:plasma membrane"/>
    <property type="evidence" value="ECO:0007669"/>
    <property type="project" value="TreeGrafter"/>
</dbReference>
<keyword evidence="7" id="KW-0547">Nucleotide-binding</keyword>
<dbReference type="GO" id="GO:0005737">
    <property type="term" value="C:cytoplasm"/>
    <property type="evidence" value="ECO:0007669"/>
    <property type="project" value="UniProtKB-ARBA"/>
</dbReference>
<evidence type="ECO:0000256" key="9">
    <source>
        <dbReference type="ARBA" id="ARBA00022840"/>
    </source>
</evidence>
<evidence type="ECO:0000259" key="14">
    <source>
        <dbReference type="PROSITE" id="PS50109"/>
    </source>
</evidence>
<dbReference type="GO" id="GO:0000155">
    <property type="term" value="F:phosphorelay sensor kinase activity"/>
    <property type="evidence" value="ECO:0007669"/>
    <property type="project" value="InterPro"/>
</dbReference>
<keyword evidence="8 15" id="KW-0418">Kinase</keyword>
<dbReference type="SUPFAM" id="SSF52540">
    <property type="entry name" value="P-loop containing nucleoside triphosphate hydrolases"/>
    <property type="match status" value="1"/>
</dbReference>
<evidence type="ECO:0000256" key="7">
    <source>
        <dbReference type="ARBA" id="ARBA00022741"/>
    </source>
</evidence>
<evidence type="ECO:0000256" key="11">
    <source>
        <dbReference type="ARBA" id="ARBA00023012"/>
    </source>
</evidence>
<comment type="catalytic activity">
    <reaction evidence="1">
        <text>ATP + protein L-histidine = ADP + protein N-phospho-L-histidine.</text>
        <dbReference type="EC" id="2.7.13.3"/>
    </reaction>
</comment>
<keyword evidence="12 13" id="KW-0472">Membrane</keyword>
<dbReference type="PROSITE" id="PS50109">
    <property type="entry name" value="HIS_KIN"/>
    <property type="match status" value="1"/>
</dbReference>
<name>A0A3B7LWS6_9GAMM</name>
<evidence type="ECO:0000256" key="13">
    <source>
        <dbReference type="SAM" id="Phobius"/>
    </source>
</evidence>
<keyword evidence="6 13" id="KW-0812">Transmembrane</keyword>
<dbReference type="Pfam" id="PF02518">
    <property type="entry name" value="HATPase_c"/>
    <property type="match status" value="1"/>
</dbReference>
<dbReference type="Gene3D" id="3.30.565.10">
    <property type="entry name" value="Histidine kinase-like ATPase, C-terminal domain"/>
    <property type="match status" value="1"/>
</dbReference>
<dbReference type="Proteomes" id="UP000263753">
    <property type="component" value="Chromosome"/>
</dbReference>
<dbReference type="InterPro" id="IPR003594">
    <property type="entry name" value="HATPase_dom"/>
</dbReference>
<accession>A0A3B7LWS6</accession>
<evidence type="ECO:0000256" key="12">
    <source>
        <dbReference type="ARBA" id="ARBA00023136"/>
    </source>
</evidence>
<dbReference type="RefSeq" id="WP_087511491.1">
    <property type="nucleotide sequence ID" value="NZ_CP032134.1"/>
</dbReference>
<dbReference type="InterPro" id="IPR003852">
    <property type="entry name" value="Sig_transdc_His_kinase_KdpD_N"/>
</dbReference>
<dbReference type="GO" id="GO:0005524">
    <property type="term" value="F:ATP binding"/>
    <property type="evidence" value="ECO:0007669"/>
    <property type="project" value="UniProtKB-KW"/>
</dbReference>
<dbReference type="InterPro" id="IPR004358">
    <property type="entry name" value="Sig_transdc_His_kin-like_C"/>
</dbReference>
<evidence type="ECO:0000313" key="16">
    <source>
        <dbReference type="Proteomes" id="UP000263753"/>
    </source>
</evidence>
<dbReference type="InterPro" id="IPR025201">
    <property type="entry name" value="KdpD_TM"/>
</dbReference>
<dbReference type="Pfam" id="PF02702">
    <property type="entry name" value="KdpD"/>
    <property type="match status" value="1"/>
</dbReference>
<evidence type="ECO:0000256" key="4">
    <source>
        <dbReference type="ARBA" id="ARBA00022553"/>
    </source>
</evidence>
<dbReference type="InterPro" id="IPR036890">
    <property type="entry name" value="HATPase_C_sf"/>
</dbReference>
<dbReference type="InterPro" id="IPR036097">
    <property type="entry name" value="HisK_dim/P_sf"/>
</dbReference>
<reference evidence="16" key="1">
    <citation type="submission" date="2018-09" db="EMBL/GenBank/DDBJ databases">
        <title>The complete genome of Acinetobacter sp. strain WCHAc010005.</title>
        <authorList>
            <person name="Hu Y."/>
            <person name="Long H."/>
            <person name="Feng Y."/>
            <person name="Zong Z."/>
        </authorList>
    </citation>
    <scope>NUCLEOTIDE SEQUENCE [LARGE SCALE GENOMIC DNA]</scope>
    <source>
        <strain evidence="16">WCHAc010005</strain>
    </source>
</reference>
<dbReference type="Gene3D" id="1.20.120.620">
    <property type="entry name" value="Backbone structure of the membrane domain of e. Coli histidine kinase receptor kdpd"/>
    <property type="match status" value="1"/>
</dbReference>